<accession>A0A841AQ31</accession>
<keyword evidence="1" id="KW-0560">Oxidoreductase</keyword>
<keyword evidence="1" id="KW-0223">Dioxygenase</keyword>
<dbReference type="AlphaFoldDB" id="A0A841AQ31"/>
<evidence type="ECO:0000313" key="2">
    <source>
        <dbReference type="Proteomes" id="UP000536685"/>
    </source>
</evidence>
<keyword evidence="2" id="KW-1185">Reference proteome</keyword>
<comment type="caution">
    <text evidence="1">The sequence shown here is derived from an EMBL/GenBank/DDBJ whole genome shotgun (WGS) entry which is preliminary data.</text>
</comment>
<dbReference type="InterPro" id="IPR011051">
    <property type="entry name" value="RmlC_Cupin_sf"/>
</dbReference>
<dbReference type="Gene3D" id="2.60.120.10">
    <property type="entry name" value="Jelly Rolls"/>
    <property type="match status" value="1"/>
</dbReference>
<dbReference type="EMBL" id="JACHMJ010000001">
    <property type="protein sequence ID" value="MBB5844062.1"/>
    <property type="molecule type" value="Genomic_DNA"/>
</dbReference>
<gene>
    <name evidence="1" type="ORF">HD599_002385</name>
</gene>
<dbReference type="Proteomes" id="UP000536685">
    <property type="component" value="Unassembled WGS sequence"/>
</dbReference>
<reference evidence="1 2" key="1">
    <citation type="submission" date="2020-08" db="EMBL/GenBank/DDBJ databases">
        <title>Sequencing the genomes of 1000 actinobacteria strains.</title>
        <authorList>
            <person name="Klenk H.-P."/>
        </authorList>
    </citation>
    <scope>NUCLEOTIDE SEQUENCE [LARGE SCALE GENOMIC DNA]</scope>
    <source>
        <strain evidence="1 2">DSM 105784</strain>
    </source>
</reference>
<evidence type="ECO:0000313" key="1">
    <source>
        <dbReference type="EMBL" id="MBB5844062.1"/>
    </source>
</evidence>
<protein>
    <submittedName>
        <fullName evidence="1">Quercetin dioxygenase-like cupin family protein</fullName>
    </submittedName>
</protein>
<proteinExistence type="predicted"/>
<sequence>MSDDDPIVTNPDHYRLLWENDFVRVLDYSDEPGTRTTPHGHPNSVMVTLSSFRRRLSAGGREFETALDAGQAVWLPAQRHAGENIGDTPTHTILVELKGAAAGSLSETALGPESGKS</sequence>
<dbReference type="InterPro" id="IPR014710">
    <property type="entry name" value="RmlC-like_jellyroll"/>
</dbReference>
<name>A0A841AQ31_9MICO</name>
<dbReference type="RefSeq" id="WP_184237859.1">
    <property type="nucleotide sequence ID" value="NZ_JACHMJ010000001.1"/>
</dbReference>
<organism evidence="1 2">
    <name type="scientific">Conyzicola lurida</name>
    <dbReference type="NCBI Taxonomy" id="1172621"/>
    <lineage>
        <taxon>Bacteria</taxon>
        <taxon>Bacillati</taxon>
        <taxon>Actinomycetota</taxon>
        <taxon>Actinomycetes</taxon>
        <taxon>Micrococcales</taxon>
        <taxon>Microbacteriaceae</taxon>
        <taxon>Conyzicola</taxon>
    </lineage>
</organism>
<dbReference type="SUPFAM" id="SSF51182">
    <property type="entry name" value="RmlC-like cupins"/>
    <property type="match status" value="1"/>
</dbReference>
<dbReference type="GO" id="GO:0051213">
    <property type="term" value="F:dioxygenase activity"/>
    <property type="evidence" value="ECO:0007669"/>
    <property type="project" value="UniProtKB-KW"/>
</dbReference>